<dbReference type="SUPFAM" id="SSF50129">
    <property type="entry name" value="GroES-like"/>
    <property type="match status" value="1"/>
</dbReference>
<comment type="cofactor">
    <cofactor evidence="1 6">
        <name>Zn(2+)</name>
        <dbReference type="ChEBI" id="CHEBI:29105"/>
    </cofactor>
</comment>
<evidence type="ECO:0000256" key="3">
    <source>
        <dbReference type="ARBA" id="ARBA00022723"/>
    </source>
</evidence>
<evidence type="ECO:0000256" key="4">
    <source>
        <dbReference type="ARBA" id="ARBA00022833"/>
    </source>
</evidence>
<evidence type="ECO:0000313" key="8">
    <source>
        <dbReference type="EMBL" id="GAA1766211.1"/>
    </source>
</evidence>
<comment type="similarity">
    <text evidence="2 6">Belongs to the zinc-containing alcohol dehydrogenase family.</text>
</comment>
<gene>
    <name evidence="8" type="ORF">GCM10009767_25990</name>
</gene>
<dbReference type="PROSITE" id="PS00059">
    <property type="entry name" value="ADH_ZINC"/>
    <property type="match status" value="1"/>
</dbReference>
<comment type="caution">
    <text evidence="8">The sequence shown here is derived from an EMBL/GenBank/DDBJ whole genome shotgun (WGS) entry which is preliminary data.</text>
</comment>
<reference evidence="9" key="1">
    <citation type="journal article" date="2019" name="Int. J. Syst. Evol. Microbiol.">
        <title>The Global Catalogue of Microorganisms (GCM) 10K type strain sequencing project: providing services to taxonomists for standard genome sequencing and annotation.</title>
        <authorList>
            <consortium name="The Broad Institute Genomics Platform"/>
            <consortium name="The Broad Institute Genome Sequencing Center for Infectious Disease"/>
            <person name="Wu L."/>
            <person name="Ma J."/>
        </authorList>
    </citation>
    <scope>NUCLEOTIDE SEQUENCE [LARGE SCALE GENOMIC DNA]</scope>
    <source>
        <strain evidence="9">JCM 14735</strain>
    </source>
</reference>
<evidence type="ECO:0000256" key="2">
    <source>
        <dbReference type="ARBA" id="ARBA00008072"/>
    </source>
</evidence>
<dbReference type="Pfam" id="PF08240">
    <property type="entry name" value="ADH_N"/>
    <property type="match status" value="1"/>
</dbReference>
<dbReference type="Proteomes" id="UP001501204">
    <property type="component" value="Unassembled WGS sequence"/>
</dbReference>
<organism evidence="8 9">
    <name type="scientific">Kocuria aegyptia</name>
    <dbReference type="NCBI Taxonomy" id="330943"/>
    <lineage>
        <taxon>Bacteria</taxon>
        <taxon>Bacillati</taxon>
        <taxon>Actinomycetota</taxon>
        <taxon>Actinomycetes</taxon>
        <taxon>Micrococcales</taxon>
        <taxon>Micrococcaceae</taxon>
        <taxon>Kocuria</taxon>
    </lineage>
</organism>
<dbReference type="EMBL" id="BAAAOA010000031">
    <property type="protein sequence ID" value="GAA1766211.1"/>
    <property type="molecule type" value="Genomic_DNA"/>
</dbReference>
<feature type="domain" description="Enoyl reductase (ER)" evidence="7">
    <location>
        <begin position="7"/>
        <end position="339"/>
    </location>
</feature>
<keyword evidence="4 6" id="KW-0862">Zinc</keyword>
<protein>
    <submittedName>
        <fullName evidence="8">Galactitol-1-phosphate 5-dehydrogenase</fullName>
    </submittedName>
</protein>
<accession>A0ABP4X2F5</accession>
<keyword evidence="5" id="KW-0560">Oxidoreductase</keyword>
<proteinExistence type="inferred from homology"/>
<dbReference type="Pfam" id="PF00107">
    <property type="entry name" value="ADH_zinc_N"/>
    <property type="match status" value="1"/>
</dbReference>
<dbReference type="InterPro" id="IPR013154">
    <property type="entry name" value="ADH-like_N"/>
</dbReference>
<evidence type="ECO:0000313" key="9">
    <source>
        <dbReference type="Proteomes" id="UP001501204"/>
    </source>
</evidence>
<keyword evidence="9" id="KW-1185">Reference proteome</keyword>
<dbReference type="PANTHER" id="PTHR43161">
    <property type="entry name" value="SORBITOL DEHYDROGENASE"/>
    <property type="match status" value="1"/>
</dbReference>
<evidence type="ECO:0000256" key="5">
    <source>
        <dbReference type="ARBA" id="ARBA00023002"/>
    </source>
</evidence>
<evidence type="ECO:0000259" key="7">
    <source>
        <dbReference type="SMART" id="SM00829"/>
    </source>
</evidence>
<keyword evidence="3 6" id="KW-0479">Metal-binding</keyword>
<dbReference type="SUPFAM" id="SSF51735">
    <property type="entry name" value="NAD(P)-binding Rossmann-fold domains"/>
    <property type="match status" value="1"/>
</dbReference>
<evidence type="ECO:0000256" key="1">
    <source>
        <dbReference type="ARBA" id="ARBA00001947"/>
    </source>
</evidence>
<dbReference type="InterPro" id="IPR020843">
    <property type="entry name" value="ER"/>
</dbReference>
<dbReference type="InterPro" id="IPR011032">
    <property type="entry name" value="GroES-like_sf"/>
</dbReference>
<dbReference type="Gene3D" id="3.90.180.10">
    <property type="entry name" value="Medium-chain alcohol dehydrogenases, catalytic domain"/>
    <property type="match status" value="1"/>
</dbReference>
<evidence type="ECO:0000256" key="6">
    <source>
        <dbReference type="RuleBase" id="RU361277"/>
    </source>
</evidence>
<dbReference type="InterPro" id="IPR002328">
    <property type="entry name" value="ADH_Zn_CS"/>
</dbReference>
<dbReference type="InterPro" id="IPR036291">
    <property type="entry name" value="NAD(P)-bd_dom_sf"/>
</dbReference>
<sequence>MKALVLEQFNQFGVHDIDVPRPGPNDVLLRITATGICGSDIHGFTGENGRRVPGQIMGHESAGHIAQVGEGVSEVDFPIGRPATFNPVIVPDDAVESFAGREQHCPEKVVVGVAQHYQASFADYVVVPARNVVLLSDQLPVHLGALIEPIAVAVHAARRAHVRAGQKVLVIGGGPIGQSTILALQMEGVTDIALSEMSAERRALCKELGAQPIDPTAGPLADQIDTVFGSKADVTIDAVGITPTVNDALHATVLGGTVALVGMGSPRVDLEAFAVSTEERTLVGSFTYSARDFADAANWAGDHAALLETLVSRVVTPEEAHDAFTAAASGGETAGKVLVAFDDITTAREH</sequence>
<dbReference type="RefSeq" id="WP_344123172.1">
    <property type="nucleotide sequence ID" value="NZ_BAAAOA010000031.1"/>
</dbReference>
<dbReference type="Gene3D" id="3.40.50.720">
    <property type="entry name" value="NAD(P)-binding Rossmann-like Domain"/>
    <property type="match status" value="1"/>
</dbReference>
<dbReference type="InterPro" id="IPR013149">
    <property type="entry name" value="ADH-like_C"/>
</dbReference>
<dbReference type="SMART" id="SM00829">
    <property type="entry name" value="PKS_ER"/>
    <property type="match status" value="1"/>
</dbReference>
<name>A0ABP4X2F5_9MICC</name>